<organism evidence="2 3">
    <name type="scientific">Batrachochytrium salamandrivorans</name>
    <dbReference type="NCBI Taxonomy" id="1357716"/>
    <lineage>
        <taxon>Eukaryota</taxon>
        <taxon>Fungi</taxon>
        <taxon>Fungi incertae sedis</taxon>
        <taxon>Chytridiomycota</taxon>
        <taxon>Chytridiomycota incertae sedis</taxon>
        <taxon>Chytridiomycetes</taxon>
        <taxon>Rhizophydiales</taxon>
        <taxon>Rhizophydiales incertae sedis</taxon>
        <taxon>Batrachochytrium</taxon>
    </lineage>
</organism>
<dbReference type="Gene3D" id="1.25.40.10">
    <property type="entry name" value="Tetratricopeptide repeat domain"/>
    <property type="match status" value="2"/>
</dbReference>
<sequence>MSIQAEEYVKQAERALEACEPALAIKFLERAIEASSVSIGDADTSPTASAKLFQLFGWAHMELVNTLTNDSPDSVDIPAAMESAKTAFLHAIQLAPNQDYATYLCLGQLVVAKESIGYYEIGVKLLTQLIHCHSELAETPEQTAVLQQKLGSALCSMIEIYMTDCCDEPEAEDKCEEYVQHALAENPTNPEVYQTLASVRLSQSRPAEARVCLEKSMDLWYTEPKEDAPLVADPAWIGYPLRVSLAKLLMEVELNERALVVLQTCQVEDDEDAEIWYLYGWCYLQLSSSHAEFKEDAHACFDSVLELDGKYPGTVDPAMLCHIKELRELADKINHDRDDCEMNE</sequence>
<keyword evidence="1" id="KW-0802">TPR repeat</keyword>
<gene>
    <name evidence="2" type="ORF">BASA50_006642</name>
</gene>
<comment type="caution">
    <text evidence="2">The sequence shown here is derived from an EMBL/GenBank/DDBJ whole genome shotgun (WGS) entry which is preliminary data.</text>
</comment>
<dbReference type="PANTHER" id="PTHR12558">
    <property type="entry name" value="CELL DIVISION CYCLE 16,23,27"/>
    <property type="match status" value="1"/>
</dbReference>
<evidence type="ECO:0000313" key="2">
    <source>
        <dbReference type="EMBL" id="KAH6594395.1"/>
    </source>
</evidence>
<evidence type="ECO:0000313" key="3">
    <source>
        <dbReference type="Proteomes" id="UP001648503"/>
    </source>
</evidence>
<dbReference type="SUPFAM" id="SSF48452">
    <property type="entry name" value="TPR-like"/>
    <property type="match status" value="2"/>
</dbReference>
<dbReference type="InterPro" id="IPR011990">
    <property type="entry name" value="TPR-like_helical_dom_sf"/>
</dbReference>
<proteinExistence type="predicted"/>
<dbReference type="PANTHER" id="PTHR12558:SF50">
    <property type="entry name" value="ASSEMBLY CHAPERONE OF RPL4-RELATED"/>
    <property type="match status" value="1"/>
</dbReference>
<accession>A0ABQ8F989</accession>
<evidence type="ECO:0000256" key="1">
    <source>
        <dbReference type="ARBA" id="ARBA00022803"/>
    </source>
</evidence>
<protein>
    <submittedName>
        <fullName evidence="2">Uncharacterized protein</fullName>
    </submittedName>
</protein>
<dbReference type="Proteomes" id="UP001648503">
    <property type="component" value="Unassembled WGS sequence"/>
</dbReference>
<keyword evidence="3" id="KW-1185">Reference proteome</keyword>
<dbReference type="CDD" id="cd24142">
    <property type="entry name" value="ACL4-like"/>
    <property type="match status" value="1"/>
</dbReference>
<name>A0ABQ8F989_9FUNG</name>
<reference evidence="2 3" key="1">
    <citation type="submission" date="2021-02" db="EMBL/GenBank/DDBJ databases">
        <title>Variation within the Batrachochytrium salamandrivorans European outbreak.</title>
        <authorList>
            <person name="Kelly M."/>
            <person name="Pasmans F."/>
            <person name="Shea T.P."/>
            <person name="Munoz J.F."/>
            <person name="Carranza S."/>
            <person name="Cuomo C.A."/>
            <person name="Martel A."/>
        </authorList>
    </citation>
    <scope>NUCLEOTIDE SEQUENCE [LARGE SCALE GENOMIC DNA]</scope>
    <source>
        <strain evidence="2 3">AMFP18/2</strain>
    </source>
</reference>
<dbReference type="EMBL" id="JAFCIX010000335">
    <property type="protein sequence ID" value="KAH6594395.1"/>
    <property type="molecule type" value="Genomic_DNA"/>
</dbReference>